<proteinExistence type="predicted"/>
<feature type="compositionally biased region" description="Low complexity" evidence="3">
    <location>
        <begin position="9"/>
        <end position="31"/>
    </location>
</feature>
<dbReference type="InterPro" id="IPR027477">
    <property type="entry name" value="Succ_DH/fumarate_Rdtase_cat_sf"/>
</dbReference>
<dbReference type="AlphaFoldDB" id="A0A934I5C9"/>
<organism evidence="5 6">
    <name type="scientific">Sanguibacter suaedae</name>
    <dbReference type="NCBI Taxonomy" id="2795737"/>
    <lineage>
        <taxon>Bacteria</taxon>
        <taxon>Bacillati</taxon>
        <taxon>Actinomycetota</taxon>
        <taxon>Actinomycetes</taxon>
        <taxon>Micrococcales</taxon>
        <taxon>Sanguibacteraceae</taxon>
        <taxon>Sanguibacter</taxon>
    </lineage>
</organism>
<dbReference type="EMBL" id="JAEINH010000012">
    <property type="protein sequence ID" value="MBI9115894.1"/>
    <property type="molecule type" value="Genomic_DNA"/>
</dbReference>
<gene>
    <name evidence="5" type="ORF">JAV76_12805</name>
</gene>
<dbReference type="GO" id="GO:0050660">
    <property type="term" value="F:flavin adenine dinucleotide binding"/>
    <property type="evidence" value="ECO:0007669"/>
    <property type="project" value="TreeGrafter"/>
</dbReference>
<dbReference type="PANTHER" id="PTHR11632">
    <property type="entry name" value="SUCCINATE DEHYDROGENASE 2 FLAVOPROTEIN SUBUNIT"/>
    <property type="match status" value="1"/>
</dbReference>
<name>A0A934I5C9_9MICO</name>
<dbReference type="InterPro" id="IPR003953">
    <property type="entry name" value="FAD-dep_OxRdtase_2_FAD-bd"/>
</dbReference>
<sequence>MPDTPPTDTPAATEAPGAPTDPSAPATTPVAGDHSVNATYDVATLRIAGYDVPVVSANTVVVGTGSAGFCAADRLWEFGQQDVVMVADKVNAGSSRNAGSDKQTYYKMTLSGGDGDSVREMAETLFSGGAMDGDNALCEAALSARGFLRLCELGVPFPQNRFGEFIGYKTDHDPRRRATSVGPYTSRSMVEQLEKKVHRNGTRIYDQCRVVEVVTRPGDDGAREVVGLLCLRTDVVHDGTQSPYVLFRARNLVYATGGPAGMYATSVFPNGQWGASGAAYRAGVHGKNLTEWQFGLASTKPRWNVSGTYMQVMPRFVSTAADGSDEREFLSDTIPDYGRQLSMIFLKGYQWPFDIRKALDGSSLIDLLVYQETVLRGRKVYLDFTRNPVQDELDPSRISPEAYAYLEKGGALFGTPIERLKHMNMPSYELYLGKNPYVDLEKDWLEVDVCAQHNNGGLVVDAWWQSNVTGFFPVGEAGGAHGIYRPGGSALNSGQVGATRAAQYIAVQRTEEPVALDAFSDVAAPLVEAAADLVARASARVAAGVEDNTGELLRATSALMSEKAGPVRSSRSIDEALAQVTEWLATYDDLVAADASSRRSVNRTFLVRDILTTQYVYLSAMADYVEHGGTSRGSVLYTDPEGHLPHVGFGDDADAELDLPELFRFRLDGGALDGVVQEAAWAAGAAALPEAAAGAPGVPPGAGECTITWRPVRPIPEDDDFFENVWRTYRENRNVY</sequence>
<dbReference type="PANTHER" id="PTHR11632:SF51">
    <property type="entry name" value="SUCCINATE DEHYDROGENASE [UBIQUINONE] FLAVOPROTEIN SUBUNIT, MITOCHONDRIAL"/>
    <property type="match status" value="1"/>
</dbReference>
<dbReference type="GO" id="GO:0000104">
    <property type="term" value="F:succinate dehydrogenase activity"/>
    <property type="evidence" value="ECO:0007669"/>
    <property type="project" value="TreeGrafter"/>
</dbReference>
<dbReference type="GO" id="GO:0005886">
    <property type="term" value="C:plasma membrane"/>
    <property type="evidence" value="ECO:0007669"/>
    <property type="project" value="TreeGrafter"/>
</dbReference>
<dbReference type="Gene3D" id="3.90.700.10">
    <property type="entry name" value="Succinate dehydrogenase/fumarate reductase flavoprotein, catalytic domain"/>
    <property type="match status" value="1"/>
</dbReference>
<dbReference type="Gene3D" id="1.20.58.100">
    <property type="entry name" value="Fumarate reductase/succinate dehydrogenase flavoprotein-like, C-terminal domain"/>
    <property type="match status" value="1"/>
</dbReference>
<keyword evidence="2" id="KW-0560">Oxidoreductase</keyword>
<dbReference type="Proteomes" id="UP000602087">
    <property type="component" value="Unassembled WGS sequence"/>
</dbReference>
<keyword evidence="6" id="KW-1185">Reference proteome</keyword>
<evidence type="ECO:0000313" key="6">
    <source>
        <dbReference type="Proteomes" id="UP000602087"/>
    </source>
</evidence>
<evidence type="ECO:0000256" key="3">
    <source>
        <dbReference type="SAM" id="MobiDB-lite"/>
    </source>
</evidence>
<accession>A0A934I5C9</accession>
<dbReference type="SUPFAM" id="SSF46977">
    <property type="entry name" value="Succinate dehydrogenase/fumarate reductase flavoprotein C-terminal domain"/>
    <property type="match status" value="1"/>
</dbReference>
<dbReference type="GO" id="GO:0009055">
    <property type="term" value="F:electron transfer activity"/>
    <property type="evidence" value="ECO:0007669"/>
    <property type="project" value="TreeGrafter"/>
</dbReference>
<dbReference type="InterPro" id="IPR036188">
    <property type="entry name" value="FAD/NAD-bd_sf"/>
</dbReference>
<dbReference type="GO" id="GO:0009061">
    <property type="term" value="P:anaerobic respiration"/>
    <property type="evidence" value="ECO:0007669"/>
    <property type="project" value="TreeGrafter"/>
</dbReference>
<dbReference type="Gene3D" id="3.50.50.60">
    <property type="entry name" value="FAD/NAD(P)-binding domain"/>
    <property type="match status" value="2"/>
</dbReference>
<dbReference type="RefSeq" id="WP_198734465.1">
    <property type="nucleotide sequence ID" value="NZ_JAEINH010000012.1"/>
</dbReference>
<keyword evidence="1" id="KW-0285">Flavoprotein</keyword>
<comment type="caution">
    <text evidence="5">The sequence shown here is derived from an EMBL/GenBank/DDBJ whole genome shotgun (WGS) entry which is preliminary data.</text>
</comment>
<feature type="region of interest" description="Disordered" evidence="3">
    <location>
        <begin position="1"/>
        <end position="33"/>
    </location>
</feature>
<feature type="domain" description="FAD-dependent oxidoreductase 2 FAD-binding" evidence="4">
    <location>
        <begin position="59"/>
        <end position="308"/>
    </location>
</feature>
<dbReference type="Pfam" id="PF00890">
    <property type="entry name" value="FAD_binding_2"/>
    <property type="match status" value="1"/>
</dbReference>
<evidence type="ECO:0000256" key="2">
    <source>
        <dbReference type="ARBA" id="ARBA00023002"/>
    </source>
</evidence>
<dbReference type="SUPFAM" id="SSF51905">
    <property type="entry name" value="FAD/NAD(P)-binding domain"/>
    <property type="match status" value="1"/>
</dbReference>
<dbReference type="InterPro" id="IPR037099">
    <property type="entry name" value="Fum_R/Succ_DH_flav-like_C_sf"/>
</dbReference>
<dbReference type="GO" id="GO:0033765">
    <property type="term" value="F:steroid dehydrogenase activity, acting on the CH-CH group of donors"/>
    <property type="evidence" value="ECO:0007669"/>
    <property type="project" value="UniProtKB-ARBA"/>
</dbReference>
<evidence type="ECO:0000256" key="1">
    <source>
        <dbReference type="ARBA" id="ARBA00022630"/>
    </source>
</evidence>
<dbReference type="InterPro" id="IPR030664">
    <property type="entry name" value="SdhA/FrdA/AprA"/>
</dbReference>
<evidence type="ECO:0000313" key="5">
    <source>
        <dbReference type="EMBL" id="MBI9115894.1"/>
    </source>
</evidence>
<protein>
    <submittedName>
        <fullName evidence="5">FAD-binding protein</fullName>
    </submittedName>
</protein>
<evidence type="ECO:0000259" key="4">
    <source>
        <dbReference type="Pfam" id="PF00890"/>
    </source>
</evidence>
<reference evidence="5" key="1">
    <citation type="submission" date="2020-12" db="EMBL/GenBank/DDBJ databases">
        <title>Sanguibacter suaedae sp. nov., isolated from Suaeda aralocaspica.</title>
        <authorList>
            <person name="Ma Q."/>
        </authorList>
    </citation>
    <scope>NUCLEOTIDE SEQUENCE</scope>
    <source>
        <strain evidence="5">YZGR15</strain>
    </source>
</reference>